<accession>A0A0U5B9B3</accession>
<dbReference type="EMBL" id="AP017312">
    <property type="protein sequence ID" value="BAU28166.1"/>
    <property type="molecule type" value="Genomic_DNA"/>
</dbReference>
<proteinExistence type="predicted"/>
<evidence type="ECO:0000313" key="1">
    <source>
        <dbReference type="EMBL" id="BAU28166.1"/>
    </source>
</evidence>
<keyword evidence="2" id="KW-1185">Reference proteome</keyword>
<dbReference type="RefSeq" id="WP_096465942.1">
    <property type="nucleotide sequence ID" value="NZ_AP017312.1"/>
</dbReference>
<dbReference type="KEGG" id="asoc:CB4_02340"/>
<sequence length="148" mass="16809">MAGIVNDYLIYPVLDLIKAGVKDAMSNVKDAEDGIDFFNGIPSVELIRDHPNDSSKTFLTQVIQTYENGYVMSVRLLYGDDSSPYHKWRLSGVISSLMNEEGELVLQHELVLLYGERNEVKFADVTCLYGPDDWEDEGEDMIDEETDY</sequence>
<dbReference type="OrthoDB" id="2608729at2"/>
<gene>
    <name evidence="1" type="ORF">CB4_02340</name>
</gene>
<dbReference type="Proteomes" id="UP000217696">
    <property type="component" value="Chromosome"/>
</dbReference>
<organism evidence="1 2">
    <name type="scientific">Aneurinibacillus soli</name>
    <dbReference type="NCBI Taxonomy" id="1500254"/>
    <lineage>
        <taxon>Bacteria</taxon>
        <taxon>Bacillati</taxon>
        <taxon>Bacillota</taxon>
        <taxon>Bacilli</taxon>
        <taxon>Bacillales</taxon>
        <taxon>Paenibacillaceae</taxon>
        <taxon>Aneurinibacillus group</taxon>
        <taxon>Aneurinibacillus</taxon>
    </lineage>
</organism>
<protein>
    <submittedName>
        <fullName evidence="1">Uncharacterized protein</fullName>
    </submittedName>
</protein>
<reference evidence="1 2" key="1">
    <citation type="submission" date="2015-12" db="EMBL/GenBank/DDBJ databases">
        <title>Genome sequence of Aneurinibacillus soli.</title>
        <authorList>
            <person name="Lee J.S."/>
            <person name="Lee K.C."/>
            <person name="Kim K.K."/>
            <person name="Lee B.W."/>
        </authorList>
    </citation>
    <scope>NUCLEOTIDE SEQUENCE [LARGE SCALE GENOMIC DNA]</scope>
    <source>
        <strain evidence="1 2">CB4</strain>
    </source>
</reference>
<evidence type="ECO:0000313" key="2">
    <source>
        <dbReference type="Proteomes" id="UP000217696"/>
    </source>
</evidence>
<name>A0A0U5B9B3_9BACL</name>
<dbReference type="AlphaFoldDB" id="A0A0U5B9B3"/>